<name>A0A0F9ACB3_9ZZZZ</name>
<gene>
    <name evidence="1" type="ORF">LCGC14_2589660</name>
</gene>
<evidence type="ECO:0000313" key="1">
    <source>
        <dbReference type="EMBL" id="KKL07075.1"/>
    </source>
</evidence>
<accession>A0A0F9ACB3</accession>
<comment type="caution">
    <text evidence="1">The sequence shown here is derived from an EMBL/GenBank/DDBJ whole genome shotgun (WGS) entry which is preliminary data.</text>
</comment>
<dbReference type="EMBL" id="LAZR01043441">
    <property type="protein sequence ID" value="KKL07075.1"/>
    <property type="molecule type" value="Genomic_DNA"/>
</dbReference>
<organism evidence="1">
    <name type="scientific">marine sediment metagenome</name>
    <dbReference type="NCBI Taxonomy" id="412755"/>
    <lineage>
        <taxon>unclassified sequences</taxon>
        <taxon>metagenomes</taxon>
        <taxon>ecological metagenomes</taxon>
    </lineage>
</organism>
<protein>
    <submittedName>
        <fullName evidence="1">Uncharacterized protein</fullName>
    </submittedName>
</protein>
<proteinExistence type="predicted"/>
<sequence>VGSPLSGPTIGEDTNIINATGETTNYIVFQVAVINTATPGNKSDETWTFQYDEV</sequence>
<reference evidence="1" key="1">
    <citation type="journal article" date="2015" name="Nature">
        <title>Complex archaea that bridge the gap between prokaryotes and eukaryotes.</title>
        <authorList>
            <person name="Spang A."/>
            <person name="Saw J.H."/>
            <person name="Jorgensen S.L."/>
            <person name="Zaremba-Niedzwiedzka K."/>
            <person name="Martijn J."/>
            <person name="Lind A.E."/>
            <person name="van Eijk R."/>
            <person name="Schleper C."/>
            <person name="Guy L."/>
            <person name="Ettema T.J."/>
        </authorList>
    </citation>
    <scope>NUCLEOTIDE SEQUENCE</scope>
</reference>
<feature type="non-terminal residue" evidence="1">
    <location>
        <position position="1"/>
    </location>
</feature>
<dbReference type="AlphaFoldDB" id="A0A0F9ACB3"/>